<dbReference type="Proteomes" id="UP001324115">
    <property type="component" value="Unassembled WGS sequence"/>
</dbReference>
<protein>
    <recommendedName>
        <fullName evidence="1">Endonuclease/exonuclease/phosphatase domain-containing protein</fullName>
    </recommendedName>
</protein>
<dbReference type="SUPFAM" id="SSF56219">
    <property type="entry name" value="DNase I-like"/>
    <property type="match status" value="1"/>
</dbReference>
<name>A0AAN7FKA6_QUERU</name>
<sequence length="177" mass="19771">MVLCPQLKIYLDPLTTTQQFLSPFPIGSIYPSTSQNLPPSQPPIPQTSIMKIIAWNVRGAANPNFRLNVQDLVNTHHPDIMVILEPKIGGSHAENVANQVGLSCNFWVDPQGFSGAVYASPTLNKRLKFWEFLIELANTHQLPWLMMGDFNELLESTDKIGGRDLIPSRVQAFDNCL</sequence>
<dbReference type="EMBL" id="JAXUIC010000004">
    <property type="protein sequence ID" value="KAK4591974.1"/>
    <property type="molecule type" value="Genomic_DNA"/>
</dbReference>
<dbReference type="Gene3D" id="3.60.10.10">
    <property type="entry name" value="Endonuclease/exonuclease/phosphatase"/>
    <property type="match status" value="1"/>
</dbReference>
<dbReference type="AlphaFoldDB" id="A0AAN7FKA6"/>
<gene>
    <name evidence="2" type="ORF">RGQ29_016444</name>
</gene>
<evidence type="ECO:0000313" key="2">
    <source>
        <dbReference type="EMBL" id="KAK4591974.1"/>
    </source>
</evidence>
<reference evidence="2 3" key="1">
    <citation type="journal article" date="2023" name="G3 (Bethesda)">
        <title>A haplotype-resolved chromosome-scale genome for Quercus rubra L. provides insights into the genetics of adaptive traits for red oak species.</title>
        <authorList>
            <person name="Kapoor B."/>
            <person name="Jenkins J."/>
            <person name="Schmutz J."/>
            <person name="Zhebentyayeva T."/>
            <person name="Kuelheim C."/>
            <person name="Coggeshall M."/>
            <person name="Heim C."/>
            <person name="Lasky J.R."/>
            <person name="Leites L."/>
            <person name="Islam-Faridi N."/>
            <person name="Romero-Severson J."/>
            <person name="DeLeo V.L."/>
            <person name="Lucas S.M."/>
            <person name="Lazic D."/>
            <person name="Gailing O."/>
            <person name="Carlson J."/>
            <person name="Staton M."/>
        </authorList>
    </citation>
    <scope>NUCLEOTIDE SEQUENCE [LARGE SCALE GENOMIC DNA]</scope>
    <source>
        <strain evidence="2">Pseudo-F2</strain>
    </source>
</reference>
<accession>A0AAN7FKA6</accession>
<feature type="domain" description="Endonuclease/exonuclease/phosphatase" evidence="1">
    <location>
        <begin position="54"/>
        <end position="158"/>
    </location>
</feature>
<evidence type="ECO:0000313" key="3">
    <source>
        <dbReference type="Proteomes" id="UP001324115"/>
    </source>
</evidence>
<dbReference type="GO" id="GO:0003824">
    <property type="term" value="F:catalytic activity"/>
    <property type="evidence" value="ECO:0007669"/>
    <property type="project" value="InterPro"/>
</dbReference>
<dbReference type="PANTHER" id="PTHR35218:SF9">
    <property type="entry name" value="ENDONUCLEASE_EXONUCLEASE_PHOSPHATASE DOMAIN-CONTAINING PROTEIN"/>
    <property type="match status" value="1"/>
</dbReference>
<keyword evidence="3" id="KW-1185">Reference proteome</keyword>
<organism evidence="2 3">
    <name type="scientific">Quercus rubra</name>
    <name type="common">Northern red oak</name>
    <name type="synonym">Quercus borealis</name>
    <dbReference type="NCBI Taxonomy" id="3512"/>
    <lineage>
        <taxon>Eukaryota</taxon>
        <taxon>Viridiplantae</taxon>
        <taxon>Streptophyta</taxon>
        <taxon>Embryophyta</taxon>
        <taxon>Tracheophyta</taxon>
        <taxon>Spermatophyta</taxon>
        <taxon>Magnoliopsida</taxon>
        <taxon>eudicotyledons</taxon>
        <taxon>Gunneridae</taxon>
        <taxon>Pentapetalae</taxon>
        <taxon>rosids</taxon>
        <taxon>fabids</taxon>
        <taxon>Fagales</taxon>
        <taxon>Fagaceae</taxon>
        <taxon>Quercus</taxon>
    </lineage>
</organism>
<evidence type="ECO:0000259" key="1">
    <source>
        <dbReference type="Pfam" id="PF03372"/>
    </source>
</evidence>
<dbReference type="PANTHER" id="PTHR35218">
    <property type="entry name" value="RNASE H DOMAIN-CONTAINING PROTEIN"/>
    <property type="match status" value="1"/>
</dbReference>
<comment type="caution">
    <text evidence="2">The sequence shown here is derived from an EMBL/GenBank/DDBJ whole genome shotgun (WGS) entry which is preliminary data.</text>
</comment>
<proteinExistence type="predicted"/>
<dbReference type="InterPro" id="IPR005135">
    <property type="entry name" value="Endo/exonuclease/phosphatase"/>
</dbReference>
<dbReference type="Pfam" id="PF03372">
    <property type="entry name" value="Exo_endo_phos"/>
    <property type="match status" value="1"/>
</dbReference>
<dbReference type="InterPro" id="IPR036691">
    <property type="entry name" value="Endo/exonu/phosph_ase_sf"/>
</dbReference>